<dbReference type="EMBL" id="LR796270">
    <property type="protein sequence ID" value="CAB4133295.1"/>
    <property type="molecule type" value="Genomic_DNA"/>
</dbReference>
<organism evidence="1">
    <name type="scientific">uncultured Caudovirales phage</name>
    <dbReference type="NCBI Taxonomy" id="2100421"/>
    <lineage>
        <taxon>Viruses</taxon>
        <taxon>Duplodnaviria</taxon>
        <taxon>Heunggongvirae</taxon>
        <taxon>Uroviricota</taxon>
        <taxon>Caudoviricetes</taxon>
        <taxon>Peduoviridae</taxon>
        <taxon>Maltschvirus</taxon>
        <taxon>Maltschvirus maltsch</taxon>
    </lineage>
</organism>
<sequence>MQLTKIAPQILLFEGYNQKELALTFFRIQEFYESPLNGLKRQSFSVFDFLYQSMDVDGNIDYFSFWAGFNFPGHVVKDWWNTHSDWTPFEQRLIRDIRLNVDTDEPFYVIGSLEKDTETIDHEVAHALWFIDRDYQKEMSDLNQELIMFHYDNWIEMEKHLLEIGYCDQVISDEIQAYMIESKESFLEEFDVNYNEVESIRERYRTVFNNYKIKHNIA</sequence>
<gene>
    <name evidence="1" type="ORF">UFOVP250_110</name>
</gene>
<protein>
    <submittedName>
        <fullName evidence="1">Uncharacterized protein</fullName>
    </submittedName>
</protein>
<evidence type="ECO:0000313" key="1">
    <source>
        <dbReference type="EMBL" id="CAB4133295.1"/>
    </source>
</evidence>
<accession>A0A6J5LGN4</accession>
<reference evidence="1" key="1">
    <citation type="submission" date="2020-04" db="EMBL/GenBank/DDBJ databases">
        <authorList>
            <person name="Chiriac C."/>
            <person name="Salcher M."/>
            <person name="Ghai R."/>
            <person name="Kavagutti S V."/>
        </authorList>
    </citation>
    <scope>NUCLEOTIDE SEQUENCE</scope>
</reference>
<name>A0A6J5LGN4_9CAUD</name>
<proteinExistence type="predicted"/>